<dbReference type="GeneID" id="20089735"/>
<dbReference type="InterPro" id="IPR018616">
    <property type="entry name" value="GUCD1"/>
</dbReference>
<proteinExistence type="predicted"/>
<dbReference type="STRING" id="157072.A0A024TIQ9"/>
<accession>A0A024TIQ9</accession>
<dbReference type="EMBL" id="KI913993">
    <property type="protein sequence ID" value="ETV93247.1"/>
    <property type="molecule type" value="Genomic_DNA"/>
</dbReference>
<gene>
    <name evidence="1" type="ORF">H310_12685</name>
</gene>
<dbReference type="AlphaFoldDB" id="A0A024TIQ9"/>
<dbReference type="OrthoDB" id="206796at2759"/>
<evidence type="ECO:0008006" key="2">
    <source>
        <dbReference type="Google" id="ProtNLM"/>
    </source>
</evidence>
<dbReference type="PANTHER" id="PTHR31400">
    <property type="entry name" value="GUANYLYL CYCLASE DOMAIN CONTAINING PROTEIN 1 GUCD1"/>
    <property type="match status" value="1"/>
</dbReference>
<name>A0A024TIQ9_9STRA</name>
<dbReference type="PANTHER" id="PTHR31400:SF1">
    <property type="entry name" value="PROTEIN GUCD1"/>
    <property type="match status" value="1"/>
</dbReference>
<sequence>MVMRWLSFTYPHVFHTDSRRFQMQLHKAMPTRSIWTIDLAAFLSSWVSMEHVDVHLWFSSTSMETNPAHAAHPYYSADYATDVARVAPLYAAWRDRSFLGHTTTAELKARMQQRPSVLVALVDATELQCCVWKRHPMHEYQGHFIVITSICDTKVYYVDPASAEHTACVIDVTMFDKARCHPSTDQDLLLVSLP</sequence>
<dbReference type="RefSeq" id="XP_008878083.1">
    <property type="nucleotide sequence ID" value="XM_008879861.1"/>
</dbReference>
<protein>
    <recommendedName>
        <fullName evidence="2">Peptidase C39-like domain-containing protein</fullName>
    </recommendedName>
</protein>
<evidence type="ECO:0000313" key="1">
    <source>
        <dbReference type="EMBL" id="ETV93247.1"/>
    </source>
</evidence>
<dbReference type="VEuPathDB" id="FungiDB:H310_12685"/>
<reference evidence="1" key="1">
    <citation type="submission" date="2013-12" db="EMBL/GenBank/DDBJ databases">
        <title>The Genome Sequence of Aphanomyces invadans NJM9701.</title>
        <authorList>
            <consortium name="The Broad Institute Genomics Platform"/>
            <person name="Russ C."/>
            <person name="Tyler B."/>
            <person name="van West P."/>
            <person name="Dieguez-Uribeondo J."/>
            <person name="Young S.K."/>
            <person name="Zeng Q."/>
            <person name="Gargeya S."/>
            <person name="Fitzgerald M."/>
            <person name="Abouelleil A."/>
            <person name="Alvarado L."/>
            <person name="Chapman S.B."/>
            <person name="Gainer-Dewar J."/>
            <person name="Goldberg J."/>
            <person name="Griggs A."/>
            <person name="Gujja S."/>
            <person name="Hansen M."/>
            <person name="Howarth C."/>
            <person name="Imamovic A."/>
            <person name="Ireland A."/>
            <person name="Larimer J."/>
            <person name="McCowan C."/>
            <person name="Murphy C."/>
            <person name="Pearson M."/>
            <person name="Poon T.W."/>
            <person name="Priest M."/>
            <person name="Roberts A."/>
            <person name="Saif S."/>
            <person name="Shea T."/>
            <person name="Sykes S."/>
            <person name="Wortman J."/>
            <person name="Nusbaum C."/>
            <person name="Birren B."/>
        </authorList>
    </citation>
    <scope>NUCLEOTIDE SEQUENCE [LARGE SCALE GENOMIC DNA]</scope>
    <source>
        <strain evidence="1">NJM9701</strain>
    </source>
</reference>
<organism evidence="1">
    <name type="scientific">Aphanomyces invadans</name>
    <dbReference type="NCBI Taxonomy" id="157072"/>
    <lineage>
        <taxon>Eukaryota</taxon>
        <taxon>Sar</taxon>
        <taxon>Stramenopiles</taxon>
        <taxon>Oomycota</taxon>
        <taxon>Saprolegniomycetes</taxon>
        <taxon>Saprolegniales</taxon>
        <taxon>Verrucalvaceae</taxon>
        <taxon>Aphanomyces</taxon>
    </lineage>
</organism>
<dbReference type="Pfam" id="PF09778">
    <property type="entry name" value="Guanylate_cyc_2"/>
    <property type="match status" value="1"/>
</dbReference>